<dbReference type="PANTHER" id="PTHR11533:SF21">
    <property type="entry name" value="AMINOPEPTIDASE"/>
    <property type="match status" value="1"/>
</dbReference>
<accession>A0A1I7W1B3</accession>
<dbReference type="SUPFAM" id="SSF63737">
    <property type="entry name" value="Leukotriene A4 hydrolase N-terminal domain"/>
    <property type="match status" value="1"/>
</dbReference>
<evidence type="ECO:0000313" key="3">
    <source>
        <dbReference type="Proteomes" id="UP000095285"/>
    </source>
</evidence>
<dbReference type="InterPro" id="IPR042097">
    <property type="entry name" value="Aminopeptidase_N-like_N_sf"/>
</dbReference>
<evidence type="ECO:0000256" key="1">
    <source>
        <dbReference type="SAM" id="SignalP"/>
    </source>
</evidence>
<dbReference type="GO" id="GO:0008270">
    <property type="term" value="F:zinc ion binding"/>
    <property type="evidence" value="ECO:0007669"/>
    <property type="project" value="TreeGrafter"/>
</dbReference>
<dbReference type="Gene3D" id="2.60.40.1730">
    <property type="entry name" value="tricorn interacting facor f3 domain"/>
    <property type="match status" value="1"/>
</dbReference>
<keyword evidence="1" id="KW-0732">Signal</keyword>
<dbReference type="InterPro" id="IPR050344">
    <property type="entry name" value="Peptidase_M1_aminopeptidases"/>
</dbReference>
<dbReference type="Pfam" id="PF17900">
    <property type="entry name" value="Peptidase_M1_N"/>
    <property type="match status" value="1"/>
</dbReference>
<reference evidence="3" key="1">
    <citation type="submission" date="2012-04" db="EMBL/GenBank/DDBJ databases">
        <title>The Genome Sequence of Loa loa.</title>
        <authorList>
            <consortium name="The Broad Institute Genome Sequencing Platform"/>
            <consortium name="Broad Institute Genome Sequencing Center for Infectious Disease"/>
            <person name="Nutman T.B."/>
            <person name="Fink D.L."/>
            <person name="Russ C."/>
            <person name="Young S."/>
            <person name="Zeng Q."/>
            <person name="Gargeya S."/>
            <person name="Alvarado L."/>
            <person name="Berlin A."/>
            <person name="Chapman S.B."/>
            <person name="Chen Z."/>
            <person name="Freedman E."/>
            <person name="Gellesch M."/>
            <person name="Goldberg J."/>
            <person name="Griggs A."/>
            <person name="Gujja S."/>
            <person name="Heilman E.R."/>
            <person name="Heiman D."/>
            <person name="Howarth C."/>
            <person name="Mehta T."/>
            <person name="Neiman D."/>
            <person name="Pearson M."/>
            <person name="Roberts A."/>
            <person name="Saif S."/>
            <person name="Shea T."/>
            <person name="Shenoy N."/>
            <person name="Sisk P."/>
            <person name="Stolte C."/>
            <person name="Sykes S."/>
            <person name="White J."/>
            <person name="Yandava C."/>
            <person name="Haas B."/>
            <person name="Henn M.R."/>
            <person name="Nusbaum C."/>
            <person name="Birren B."/>
        </authorList>
    </citation>
    <scope>NUCLEOTIDE SEQUENCE [LARGE SCALE GENOMIC DNA]</scope>
</reference>
<reference evidence="4" key="2">
    <citation type="submission" date="2016-11" db="UniProtKB">
        <authorList>
            <consortium name="WormBaseParasite"/>
        </authorList>
    </citation>
    <scope>IDENTIFICATION</scope>
</reference>
<protein>
    <submittedName>
        <fullName evidence="4">Peptidase_M1_N domain-containing protein</fullName>
    </submittedName>
</protein>
<sequence length="266" mass="30094">MLTVLIFGVLLAFLIGHWVAKSAKNPNQIASSLINTITTSSSSTNPPISISEVDLDNEEETVKNITLLSVYPPSSNSIVPRALHFSVSSAAIQKHRKVPLTRLPRILRPEHYDLQLDFTEVTSKEQILGNVSILLESYGNSTASHEVEFHAAPNVHIDRVRLHHQGKNVGIEKFKREQRARIIRLLLKQPLKHGWYALKMQFVTKICEDNNGGVQCYRGLGNDDYASPKNQHLPIISFTTKFQPSLARTFFPCWDEPIWKVLCLYD</sequence>
<feature type="domain" description="Aminopeptidase N-like N-terminal" evidence="2">
    <location>
        <begin position="109"/>
        <end position="261"/>
    </location>
</feature>
<dbReference type="GO" id="GO:0005615">
    <property type="term" value="C:extracellular space"/>
    <property type="evidence" value="ECO:0007669"/>
    <property type="project" value="TreeGrafter"/>
</dbReference>
<dbReference type="GO" id="GO:0006508">
    <property type="term" value="P:proteolysis"/>
    <property type="evidence" value="ECO:0007669"/>
    <property type="project" value="TreeGrafter"/>
</dbReference>
<organism evidence="3 4">
    <name type="scientific">Loa loa</name>
    <name type="common">Eye worm</name>
    <name type="synonym">Filaria loa</name>
    <dbReference type="NCBI Taxonomy" id="7209"/>
    <lineage>
        <taxon>Eukaryota</taxon>
        <taxon>Metazoa</taxon>
        <taxon>Ecdysozoa</taxon>
        <taxon>Nematoda</taxon>
        <taxon>Chromadorea</taxon>
        <taxon>Rhabditida</taxon>
        <taxon>Spirurina</taxon>
        <taxon>Spiruromorpha</taxon>
        <taxon>Filarioidea</taxon>
        <taxon>Onchocercidae</taxon>
        <taxon>Loa</taxon>
    </lineage>
</organism>
<evidence type="ECO:0000313" key="4">
    <source>
        <dbReference type="WBParaSite" id="EN70_8568"/>
    </source>
</evidence>
<dbReference type="GO" id="GO:0042277">
    <property type="term" value="F:peptide binding"/>
    <property type="evidence" value="ECO:0007669"/>
    <property type="project" value="TreeGrafter"/>
</dbReference>
<dbReference type="WBParaSite" id="EN70_8568">
    <property type="protein sequence ID" value="EN70_8568"/>
    <property type="gene ID" value="EN70_8568"/>
</dbReference>
<dbReference type="GO" id="GO:0070006">
    <property type="term" value="F:metalloaminopeptidase activity"/>
    <property type="evidence" value="ECO:0007669"/>
    <property type="project" value="TreeGrafter"/>
</dbReference>
<feature type="signal peptide" evidence="1">
    <location>
        <begin position="1"/>
        <end position="22"/>
    </location>
</feature>
<dbReference type="PANTHER" id="PTHR11533">
    <property type="entry name" value="PROTEASE M1 ZINC METALLOPROTEASE"/>
    <property type="match status" value="1"/>
</dbReference>
<dbReference type="GO" id="GO:0043171">
    <property type="term" value="P:peptide catabolic process"/>
    <property type="evidence" value="ECO:0007669"/>
    <property type="project" value="TreeGrafter"/>
</dbReference>
<dbReference type="STRING" id="7209.A0A1I7W1B3"/>
<dbReference type="GO" id="GO:0005737">
    <property type="term" value="C:cytoplasm"/>
    <property type="evidence" value="ECO:0007669"/>
    <property type="project" value="TreeGrafter"/>
</dbReference>
<dbReference type="GO" id="GO:0016020">
    <property type="term" value="C:membrane"/>
    <property type="evidence" value="ECO:0007669"/>
    <property type="project" value="TreeGrafter"/>
</dbReference>
<dbReference type="InterPro" id="IPR045357">
    <property type="entry name" value="Aminopeptidase_N-like_N"/>
</dbReference>
<dbReference type="Proteomes" id="UP000095285">
    <property type="component" value="Unassembled WGS sequence"/>
</dbReference>
<evidence type="ECO:0000259" key="2">
    <source>
        <dbReference type="Pfam" id="PF17900"/>
    </source>
</evidence>
<dbReference type="AlphaFoldDB" id="A0A1I7W1B3"/>
<feature type="chain" id="PRO_5009310387" evidence="1">
    <location>
        <begin position="23"/>
        <end position="266"/>
    </location>
</feature>
<proteinExistence type="predicted"/>
<keyword evidence="3" id="KW-1185">Reference proteome</keyword>
<name>A0A1I7W1B3_LOALO</name>